<evidence type="ECO:0000313" key="3">
    <source>
        <dbReference type="EMBL" id="MTH61811.1"/>
    </source>
</evidence>
<dbReference type="OrthoDB" id="9792137at2"/>
<sequence length="262" mass="28085">MFDQQTTDRLADELYGALRSGVTIPLISKRHPDVTVDEAYRVSLSVLNRRLADGEKLIGKKIGLTSQAMQQMLGISEPDYGFLTDAMQVADGATVTIAQQMITPMIEAEIAFVMRAPLPLEGMTPEMVLEATEYVAASFELVDTRFDTPKLAIVDTVADNASSALFQLGQDRIDPRDLDLNAVICTLLRNGAVQSTGKGEAVMGSPLNSVAWLANRLGALGVQIEAGDVVLPGSLVPMVPVAPGDRLEAEFTGIGRVTCFFA</sequence>
<gene>
    <name evidence="3" type="ORF">GL300_21650</name>
</gene>
<dbReference type="InterPro" id="IPR050772">
    <property type="entry name" value="Hydratase-Decarb/MhpD_sf"/>
</dbReference>
<dbReference type="PANTHER" id="PTHR30143">
    <property type="entry name" value="ACID HYDRATASE"/>
    <property type="match status" value="1"/>
</dbReference>
<evidence type="ECO:0000256" key="1">
    <source>
        <dbReference type="ARBA" id="ARBA00023239"/>
    </source>
</evidence>
<name>A0A844HWB7_9RHOB</name>
<dbReference type="EMBL" id="WMIG01000020">
    <property type="protein sequence ID" value="MTH61811.1"/>
    <property type="molecule type" value="Genomic_DNA"/>
</dbReference>
<evidence type="ECO:0000313" key="4">
    <source>
        <dbReference type="Proteomes" id="UP000449846"/>
    </source>
</evidence>
<dbReference type="GO" id="GO:0005737">
    <property type="term" value="C:cytoplasm"/>
    <property type="evidence" value="ECO:0007669"/>
    <property type="project" value="TreeGrafter"/>
</dbReference>
<organism evidence="3 4">
    <name type="scientific">Paracoccus litorisediminis</name>
    <dbReference type="NCBI Taxonomy" id="2006130"/>
    <lineage>
        <taxon>Bacteria</taxon>
        <taxon>Pseudomonadati</taxon>
        <taxon>Pseudomonadota</taxon>
        <taxon>Alphaproteobacteria</taxon>
        <taxon>Rhodobacterales</taxon>
        <taxon>Paracoccaceae</taxon>
        <taxon>Paracoccus</taxon>
    </lineage>
</organism>
<protein>
    <submittedName>
        <fullName evidence="3">2-oxopent-4-enoate hydratase</fullName>
    </submittedName>
</protein>
<proteinExistence type="predicted"/>
<dbReference type="Pfam" id="PF01557">
    <property type="entry name" value="FAA_hydrolase"/>
    <property type="match status" value="1"/>
</dbReference>
<accession>A0A844HWB7</accession>
<comment type="caution">
    <text evidence="3">The sequence shown here is derived from an EMBL/GenBank/DDBJ whole genome shotgun (WGS) entry which is preliminary data.</text>
</comment>
<evidence type="ECO:0000259" key="2">
    <source>
        <dbReference type="Pfam" id="PF01557"/>
    </source>
</evidence>
<reference evidence="3 4" key="1">
    <citation type="submission" date="2019-11" db="EMBL/GenBank/DDBJ databases">
        <authorList>
            <person name="Dong K."/>
        </authorList>
    </citation>
    <scope>NUCLEOTIDE SEQUENCE [LARGE SCALE GENOMIC DNA]</scope>
    <source>
        <strain evidence="3 4">NBRC 112902</strain>
    </source>
</reference>
<dbReference type="InterPro" id="IPR011234">
    <property type="entry name" value="Fumarylacetoacetase-like_C"/>
</dbReference>
<dbReference type="PANTHER" id="PTHR30143:SF0">
    <property type="entry name" value="2-KETO-4-PENTENOATE HYDRATASE"/>
    <property type="match status" value="1"/>
</dbReference>
<dbReference type="AlphaFoldDB" id="A0A844HWB7"/>
<dbReference type="SUPFAM" id="SSF56529">
    <property type="entry name" value="FAH"/>
    <property type="match status" value="1"/>
</dbReference>
<dbReference type="RefSeq" id="WP_155041763.1">
    <property type="nucleotide sequence ID" value="NZ_JBHGCD010000023.1"/>
</dbReference>
<keyword evidence="4" id="KW-1185">Reference proteome</keyword>
<keyword evidence="1" id="KW-0456">Lyase</keyword>
<dbReference type="GO" id="GO:0008684">
    <property type="term" value="F:2-oxopent-4-enoate hydratase activity"/>
    <property type="evidence" value="ECO:0007669"/>
    <property type="project" value="TreeGrafter"/>
</dbReference>
<dbReference type="Proteomes" id="UP000449846">
    <property type="component" value="Unassembled WGS sequence"/>
</dbReference>
<feature type="domain" description="Fumarylacetoacetase-like C-terminal" evidence="2">
    <location>
        <begin position="81"/>
        <end position="258"/>
    </location>
</feature>
<dbReference type="Gene3D" id="3.90.850.10">
    <property type="entry name" value="Fumarylacetoacetase-like, C-terminal domain"/>
    <property type="match status" value="1"/>
</dbReference>
<dbReference type="InterPro" id="IPR036663">
    <property type="entry name" value="Fumarylacetoacetase_C_sf"/>
</dbReference>